<sequence length="98" mass="10944">MLSFNIDLKSSIKTLLGTDNSFSVFKLQLFGFFFSTAIASLLTISIPSRAIPQEKAHSHHNESSSFGMISSPLRYGCERSIARPLTSRRHFSISYSEP</sequence>
<keyword evidence="1" id="KW-0812">Transmembrane</keyword>
<evidence type="ECO:0000313" key="3">
    <source>
        <dbReference type="Proteomes" id="UP001497382"/>
    </source>
</evidence>
<keyword evidence="3" id="KW-1185">Reference proteome</keyword>
<feature type="transmembrane region" description="Helical" evidence="1">
    <location>
        <begin position="27"/>
        <end position="46"/>
    </location>
</feature>
<dbReference type="Proteomes" id="UP001497382">
    <property type="component" value="Unassembled WGS sequence"/>
</dbReference>
<accession>A0AAV1YTK2</accession>
<name>A0AAV1YTK2_9ARAC</name>
<keyword evidence="1" id="KW-0472">Membrane</keyword>
<comment type="caution">
    <text evidence="2">The sequence shown here is derived from an EMBL/GenBank/DDBJ whole genome shotgun (WGS) entry which is preliminary data.</text>
</comment>
<evidence type="ECO:0000256" key="1">
    <source>
        <dbReference type="SAM" id="Phobius"/>
    </source>
</evidence>
<keyword evidence="1" id="KW-1133">Transmembrane helix</keyword>
<dbReference type="EMBL" id="CAXIEN010000004">
    <property type="protein sequence ID" value="CAL1262214.1"/>
    <property type="molecule type" value="Genomic_DNA"/>
</dbReference>
<reference evidence="2 3" key="1">
    <citation type="submission" date="2024-04" db="EMBL/GenBank/DDBJ databases">
        <authorList>
            <person name="Rising A."/>
            <person name="Reimegard J."/>
            <person name="Sonavane S."/>
            <person name="Akerstrom W."/>
            <person name="Nylinder S."/>
            <person name="Hedman E."/>
            <person name="Kallberg Y."/>
        </authorList>
    </citation>
    <scope>NUCLEOTIDE SEQUENCE [LARGE SCALE GENOMIC DNA]</scope>
</reference>
<gene>
    <name evidence="2" type="ORF">LARSCL_LOCUS865</name>
</gene>
<organism evidence="2 3">
    <name type="scientific">Larinioides sclopetarius</name>
    <dbReference type="NCBI Taxonomy" id="280406"/>
    <lineage>
        <taxon>Eukaryota</taxon>
        <taxon>Metazoa</taxon>
        <taxon>Ecdysozoa</taxon>
        <taxon>Arthropoda</taxon>
        <taxon>Chelicerata</taxon>
        <taxon>Arachnida</taxon>
        <taxon>Araneae</taxon>
        <taxon>Araneomorphae</taxon>
        <taxon>Entelegynae</taxon>
        <taxon>Araneoidea</taxon>
        <taxon>Araneidae</taxon>
        <taxon>Larinioides</taxon>
    </lineage>
</organism>
<dbReference type="AlphaFoldDB" id="A0AAV1YTK2"/>
<protein>
    <submittedName>
        <fullName evidence="2">Uncharacterized protein</fullName>
    </submittedName>
</protein>
<evidence type="ECO:0000313" key="2">
    <source>
        <dbReference type="EMBL" id="CAL1262214.1"/>
    </source>
</evidence>
<proteinExistence type="predicted"/>